<comment type="caution">
    <text evidence="1">The sequence shown here is derived from an EMBL/GenBank/DDBJ whole genome shotgun (WGS) entry which is preliminary data.</text>
</comment>
<gene>
    <name evidence="1" type="ORF">NW768_004711</name>
</gene>
<accession>A0ABQ8RH71</accession>
<dbReference type="EMBL" id="JAOQBH010000006">
    <property type="protein sequence ID" value="KAJ4135096.1"/>
    <property type="molecule type" value="Genomic_DNA"/>
</dbReference>
<organism evidence="1 2">
    <name type="scientific">Fusarium equiseti</name>
    <name type="common">Fusarium scirpi</name>
    <dbReference type="NCBI Taxonomy" id="61235"/>
    <lineage>
        <taxon>Eukaryota</taxon>
        <taxon>Fungi</taxon>
        <taxon>Dikarya</taxon>
        <taxon>Ascomycota</taxon>
        <taxon>Pezizomycotina</taxon>
        <taxon>Sordariomycetes</taxon>
        <taxon>Hypocreomycetidae</taxon>
        <taxon>Hypocreales</taxon>
        <taxon>Nectriaceae</taxon>
        <taxon>Fusarium</taxon>
        <taxon>Fusarium incarnatum-equiseti species complex</taxon>
    </lineage>
</organism>
<reference evidence="1" key="1">
    <citation type="submission" date="2022-09" db="EMBL/GenBank/DDBJ databases">
        <title>Fusarium specimens isolated from Avocado Roots.</title>
        <authorList>
            <person name="Stajich J."/>
            <person name="Roper C."/>
            <person name="Heimlech-Rivalta G."/>
        </authorList>
    </citation>
    <scope>NUCLEOTIDE SEQUENCE</scope>
    <source>
        <strain evidence="1">CF00095</strain>
    </source>
</reference>
<evidence type="ECO:0000313" key="1">
    <source>
        <dbReference type="EMBL" id="KAJ4135096.1"/>
    </source>
</evidence>
<name>A0ABQ8RH71_FUSEQ</name>
<dbReference type="Proteomes" id="UP001152024">
    <property type="component" value="Unassembled WGS sequence"/>
</dbReference>
<evidence type="ECO:0000313" key="2">
    <source>
        <dbReference type="Proteomes" id="UP001152024"/>
    </source>
</evidence>
<sequence length="161" mass="18130">MAIRATVRISEEETITVGNIEYLLIRNPDTSLGSNDPENGEPKLSVVYITKPSNKISKSALQEFRSSTLDRDDVFQPAFLANIIFYGAKQEDVEVEPDALNELRAWKTQNWSFVQGTSDLKVAPGPYVLLRGTAWQPWRVYRDCNACFMKTFKPSPNAAGR</sequence>
<protein>
    <submittedName>
        <fullName evidence="1">Uncharacterized protein</fullName>
    </submittedName>
</protein>
<keyword evidence="2" id="KW-1185">Reference proteome</keyword>
<proteinExistence type="predicted"/>